<comment type="subcellular location">
    <subcellularLocation>
        <location evidence="1 9">Cell inner membrane</location>
        <topology evidence="1 9">Single-pass membrane protein</topology>
    </subcellularLocation>
</comment>
<evidence type="ECO:0000313" key="13">
    <source>
        <dbReference type="EMBL" id="WWT33668.1"/>
    </source>
</evidence>
<dbReference type="SUPFAM" id="SSF111369">
    <property type="entry name" value="HlyD-like secretion proteins"/>
    <property type="match status" value="1"/>
</dbReference>
<feature type="coiled-coil region" evidence="10">
    <location>
        <begin position="154"/>
        <end position="181"/>
    </location>
</feature>
<dbReference type="Gene3D" id="2.40.50.100">
    <property type="match status" value="1"/>
</dbReference>
<dbReference type="Gene3D" id="1.10.287.1490">
    <property type="match status" value="1"/>
</dbReference>
<dbReference type="InterPro" id="IPR010129">
    <property type="entry name" value="T1SS_HlyD"/>
</dbReference>
<protein>
    <recommendedName>
        <fullName evidence="9">Membrane fusion protein (MFP) family protein</fullName>
    </recommendedName>
</protein>
<feature type="coiled-coil region" evidence="10">
    <location>
        <begin position="213"/>
        <end position="290"/>
    </location>
</feature>
<keyword evidence="7 9" id="KW-1133">Transmembrane helix</keyword>
<evidence type="ECO:0000313" key="14">
    <source>
        <dbReference type="Proteomes" id="UP001369958"/>
    </source>
</evidence>
<dbReference type="PRINTS" id="PR01490">
    <property type="entry name" value="RTXTOXIND"/>
</dbReference>
<keyword evidence="14" id="KW-1185">Reference proteome</keyword>
<feature type="domain" description="AprE-like beta-barrel" evidence="12">
    <location>
        <begin position="326"/>
        <end position="415"/>
    </location>
</feature>
<feature type="transmembrane region" description="Helical" evidence="9">
    <location>
        <begin position="18"/>
        <end position="38"/>
    </location>
</feature>
<keyword evidence="4 9" id="KW-1003">Cell membrane</keyword>
<dbReference type="Proteomes" id="UP001369958">
    <property type="component" value="Chromosome"/>
</dbReference>
<dbReference type="InterPro" id="IPR058982">
    <property type="entry name" value="Beta-barrel_AprE"/>
</dbReference>
<dbReference type="NCBIfam" id="TIGR01843">
    <property type="entry name" value="type_I_hlyD"/>
    <property type="match status" value="1"/>
</dbReference>
<evidence type="ECO:0000256" key="3">
    <source>
        <dbReference type="ARBA" id="ARBA00022448"/>
    </source>
</evidence>
<dbReference type="InterPro" id="IPR058781">
    <property type="entry name" value="HH_AprE-like"/>
</dbReference>
<name>A0ABZ2I778_9HYPH</name>
<evidence type="ECO:0000256" key="8">
    <source>
        <dbReference type="ARBA" id="ARBA00023136"/>
    </source>
</evidence>
<evidence type="ECO:0000256" key="10">
    <source>
        <dbReference type="SAM" id="Coils"/>
    </source>
</evidence>
<evidence type="ECO:0000256" key="7">
    <source>
        <dbReference type="ARBA" id="ARBA00022989"/>
    </source>
</evidence>
<evidence type="ECO:0000256" key="1">
    <source>
        <dbReference type="ARBA" id="ARBA00004377"/>
    </source>
</evidence>
<keyword evidence="6 9" id="KW-0812">Transmembrane</keyword>
<keyword evidence="3 9" id="KW-0813">Transport</keyword>
<evidence type="ECO:0000256" key="2">
    <source>
        <dbReference type="ARBA" id="ARBA00009477"/>
    </source>
</evidence>
<sequence length="438" mass="47290">MSAIDIEYATARSLDRHGLLGSTAMIALLGGLALWAAITPISGAVVAGGSVVVDGGVRRVQHQEGGIVREILVRNDAAVEAGQTLVVLDGTSVAANMAVIDAQLGEAYVRQARLLAEAGGATEMEWTSELDALPNMEHNRVLFAAEDRLRQSRAAGLSTQVAQLGEQIVQLENQVAGLHAQRDAVVAQTEILTEQLDRLSALLSQGLVEASRVSDLRRQIAQLDGERARITTEIARGNAATAERRLQISQVEESYQSEVLGQLQETGQQIAELEQQRVAAQDRFDRLVIRAPIAGVVHQMQVATLGGIAAAGDTLMQIVPQDDEIMVDVRINPLDIDKLAAEQSVTLRLSSFNSRSTPELLGLVDRISPDLTRDSASGTQFYLVRVRLPADELDKLPETARLIPGMPVEAFFATGEKTVLSYLTKPVMDQLNLAFRED</sequence>
<accession>A0ABZ2I778</accession>
<evidence type="ECO:0000259" key="11">
    <source>
        <dbReference type="Pfam" id="PF25994"/>
    </source>
</evidence>
<keyword evidence="5 9" id="KW-0997">Cell inner membrane</keyword>
<comment type="similarity">
    <text evidence="2 9">Belongs to the membrane fusion protein (MFP) (TC 8.A.1) family.</text>
</comment>
<evidence type="ECO:0000256" key="5">
    <source>
        <dbReference type="ARBA" id="ARBA00022519"/>
    </source>
</evidence>
<evidence type="ECO:0000259" key="12">
    <source>
        <dbReference type="Pfam" id="PF26002"/>
    </source>
</evidence>
<dbReference type="PANTHER" id="PTHR30386:SF17">
    <property type="entry name" value="ALKALINE PROTEASE SECRETION PROTEIN APRE"/>
    <property type="match status" value="1"/>
</dbReference>
<keyword evidence="8 9" id="KW-0472">Membrane</keyword>
<dbReference type="Pfam" id="PF26002">
    <property type="entry name" value="Beta-barrel_AprE"/>
    <property type="match status" value="1"/>
</dbReference>
<dbReference type="Pfam" id="PF25994">
    <property type="entry name" value="HH_AprE"/>
    <property type="match status" value="1"/>
</dbReference>
<feature type="domain" description="AprE-like long alpha-helical hairpin" evidence="11">
    <location>
        <begin position="94"/>
        <end position="283"/>
    </location>
</feature>
<evidence type="ECO:0000256" key="6">
    <source>
        <dbReference type="ARBA" id="ARBA00022692"/>
    </source>
</evidence>
<dbReference type="RefSeq" id="WP_338609323.1">
    <property type="nucleotide sequence ID" value="NZ_CP146275.1"/>
</dbReference>
<dbReference type="EMBL" id="CP146275">
    <property type="protein sequence ID" value="WWT33668.1"/>
    <property type="molecule type" value="Genomic_DNA"/>
</dbReference>
<proteinExistence type="inferred from homology"/>
<reference evidence="13 14" key="1">
    <citation type="submission" date="2024-02" db="EMBL/GenBank/DDBJ databases">
        <title>Complete genome sequence of Pelagibacterium nitratireducens ZH15.</title>
        <authorList>
            <person name="Zhao L.H."/>
        </authorList>
    </citation>
    <scope>NUCLEOTIDE SEQUENCE [LARGE SCALE GENOMIC DNA]</scope>
    <source>
        <strain evidence="13 14">ZH15</strain>
    </source>
</reference>
<keyword evidence="10" id="KW-0175">Coiled coil</keyword>
<organism evidence="13 14">
    <name type="scientific">Pelagibacterium nitratireducens</name>
    <dbReference type="NCBI Taxonomy" id="1046114"/>
    <lineage>
        <taxon>Bacteria</taxon>
        <taxon>Pseudomonadati</taxon>
        <taxon>Pseudomonadota</taxon>
        <taxon>Alphaproteobacteria</taxon>
        <taxon>Hyphomicrobiales</taxon>
        <taxon>Devosiaceae</taxon>
        <taxon>Pelagibacterium</taxon>
    </lineage>
</organism>
<evidence type="ECO:0000256" key="4">
    <source>
        <dbReference type="ARBA" id="ARBA00022475"/>
    </source>
</evidence>
<evidence type="ECO:0000256" key="9">
    <source>
        <dbReference type="RuleBase" id="RU365093"/>
    </source>
</evidence>
<dbReference type="Gene3D" id="2.40.30.170">
    <property type="match status" value="1"/>
</dbReference>
<dbReference type="PANTHER" id="PTHR30386">
    <property type="entry name" value="MEMBRANE FUSION SUBUNIT OF EMRAB-TOLC MULTIDRUG EFFLUX PUMP"/>
    <property type="match status" value="1"/>
</dbReference>
<dbReference type="InterPro" id="IPR050739">
    <property type="entry name" value="MFP"/>
</dbReference>
<gene>
    <name evidence="13" type="ORF">V6617_04190</name>
</gene>